<dbReference type="Pfam" id="PF04640">
    <property type="entry name" value="PLATZ"/>
    <property type="match status" value="1"/>
</dbReference>
<dbReference type="ExpressionAtlas" id="A0A3L6DII3">
    <property type="expression patterns" value="baseline and differential"/>
</dbReference>
<reference evidence="1 2" key="1">
    <citation type="journal article" date="2018" name="Nat. Genet.">
        <title>Extensive intraspecific gene order and gene structural variations between Mo17 and other maize genomes.</title>
        <authorList>
            <person name="Sun S."/>
            <person name="Zhou Y."/>
            <person name="Chen J."/>
            <person name="Shi J."/>
            <person name="Zhao H."/>
            <person name="Zhao H."/>
            <person name="Song W."/>
            <person name="Zhang M."/>
            <person name="Cui Y."/>
            <person name="Dong X."/>
            <person name="Liu H."/>
            <person name="Ma X."/>
            <person name="Jiao Y."/>
            <person name="Wang B."/>
            <person name="Wei X."/>
            <person name="Stein J.C."/>
            <person name="Glaubitz J.C."/>
            <person name="Lu F."/>
            <person name="Yu G."/>
            <person name="Liang C."/>
            <person name="Fengler K."/>
            <person name="Li B."/>
            <person name="Rafalski A."/>
            <person name="Schnable P.S."/>
            <person name="Ware D.H."/>
            <person name="Buckler E.S."/>
            <person name="Lai J."/>
        </authorList>
    </citation>
    <scope>NUCLEOTIDE SEQUENCE [LARGE SCALE GENOMIC DNA]</scope>
    <source>
        <strain evidence="2">cv. Missouri 17</strain>
        <tissue evidence="1">Seedling</tissue>
    </source>
</reference>
<accession>A0A3L6DII3</accession>
<evidence type="ECO:0000313" key="2">
    <source>
        <dbReference type="Proteomes" id="UP000251960"/>
    </source>
</evidence>
<gene>
    <name evidence="1" type="ORF">Zm00014a_007640</name>
</gene>
<sequence length="235" mass="25875">MQQGGGECDDAENQRWPPWLKPLLGTSFFGQCKLHTDAHKSECNMYCLDCMNGALCSQCLAYHRDHHAIQVSLGLEQPALGPSFERNSSSGAPASIQKTLLLVLSVLFVASKVATANLSSSLHALLVASKNRIRRSSYHDMIRVSEIQKVLDISGVQTYIINSARVVFLNERPQPRPDKGVTNTCEVCERSLLDTFRFCSLGCKVYIHIYTPPAANPTQSKALPPLCCNDPARVV</sequence>
<evidence type="ECO:0008006" key="3">
    <source>
        <dbReference type="Google" id="ProtNLM"/>
    </source>
</evidence>
<dbReference type="PANTHER" id="PTHR31065">
    <property type="entry name" value="PLATZ TRANSCRIPTION FACTOR FAMILY PROTEIN"/>
    <property type="match status" value="1"/>
</dbReference>
<dbReference type="EMBL" id="NCVQ01000009">
    <property type="protein sequence ID" value="PWZ08420.1"/>
    <property type="molecule type" value="Genomic_DNA"/>
</dbReference>
<comment type="caution">
    <text evidence="1">The sequence shown here is derived from an EMBL/GenBank/DDBJ whole genome shotgun (WGS) entry which is preliminary data.</text>
</comment>
<protein>
    <recommendedName>
        <fullName evidence="3">PLATZ transcription factor family protein</fullName>
    </recommendedName>
</protein>
<dbReference type="InterPro" id="IPR006734">
    <property type="entry name" value="PLATZ"/>
</dbReference>
<dbReference type="Proteomes" id="UP000251960">
    <property type="component" value="Chromosome 8"/>
</dbReference>
<organism evidence="1 2">
    <name type="scientific">Zea mays</name>
    <name type="common">Maize</name>
    <dbReference type="NCBI Taxonomy" id="4577"/>
    <lineage>
        <taxon>Eukaryota</taxon>
        <taxon>Viridiplantae</taxon>
        <taxon>Streptophyta</taxon>
        <taxon>Embryophyta</taxon>
        <taxon>Tracheophyta</taxon>
        <taxon>Spermatophyta</taxon>
        <taxon>Magnoliopsida</taxon>
        <taxon>Liliopsida</taxon>
        <taxon>Poales</taxon>
        <taxon>Poaceae</taxon>
        <taxon>PACMAD clade</taxon>
        <taxon>Panicoideae</taxon>
        <taxon>Andropogonodae</taxon>
        <taxon>Andropogoneae</taxon>
        <taxon>Tripsacinae</taxon>
        <taxon>Zea</taxon>
    </lineage>
</organism>
<name>A0A3L6DII3_MAIZE</name>
<proteinExistence type="predicted"/>
<dbReference type="AlphaFoldDB" id="A0A3L6DII3"/>
<evidence type="ECO:0000313" key="1">
    <source>
        <dbReference type="EMBL" id="PWZ08420.1"/>
    </source>
</evidence>
<dbReference type="PANTHER" id="PTHR31065:SF80">
    <property type="entry name" value="OS04G0591100 PROTEIN"/>
    <property type="match status" value="1"/>
</dbReference>